<sequence>MEGDPTPEAIRAEILRLAGDRGADRSICPSEVARALAPEAWRPLMHRVRREAAALATEGQMEILRKGKPIAPEAMHGVIRLRIAR</sequence>
<dbReference type="EMBL" id="JAPFQI010000003">
    <property type="protein sequence ID" value="MCW8085415.1"/>
    <property type="molecule type" value="Genomic_DNA"/>
</dbReference>
<dbReference type="InterPro" id="IPR036388">
    <property type="entry name" value="WH-like_DNA-bd_sf"/>
</dbReference>
<dbReference type="Pfam" id="PF11625">
    <property type="entry name" value="DUF3253"/>
    <property type="match status" value="1"/>
</dbReference>
<keyword evidence="2" id="KW-1185">Reference proteome</keyword>
<evidence type="ECO:0000313" key="1">
    <source>
        <dbReference type="EMBL" id="MCW8085415.1"/>
    </source>
</evidence>
<dbReference type="Proteomes" id="UP001526430">
    <property type="component" value="Unassembled WGS sequence"/>
</dbReference>
<protein>
    <submittedName>
        <fullName evidence="1">DUF3253 domain-containing protein</fullName>
    </submittedName>
</protein>
<dbReference type="RefSeq" id="WP_301589307.1">
    <property type="nucleotide sequence ID" value="NZ_JAPFQI010000003.1"/>
</dbReference>
<accession>A0ABT3NTD2</accession>
<gene>
    <name evidence="1" type="ORF">OF850_07240</name>
</gene>
<dbReference type="Gene3D" id="1.10.10.10">
    <property type="entry name" value="Winged helix-like DNA-binding domain superfamily/Winged helix DNA-binding domain"/>
    <property type="match status" value="1"/>
</dbReference>
<comment type="caution">
    <text evidence="1">The sequence shown here is derived from an EMBL/GenBank/DDBJ whole genome shotgun (WGS) entry which is preliminary data.</text>
</comment>
<reference evidence="1 2" key="1">
    <citation type="submission" date="2022-10" db="EMBL/GenBank/DDBJ databases">
        <title>Roseococcus glaciei nov., sp. nov., isolated from glacier.</title>
        <authorList>
            <person name="Liu Q."/>
            <person name="Xin Y.-H."/>
        </authorList>
    </citation>
    <scope>NUCLEOTIDE SEQUENCE [LARGE SCALE GENOMIC DNA]</scope>
    <source>
        <strain evidence="1 2">MDT2-1-1</strain>
    </source>
</reference>
<name>A0ABT3NTD2_9PROT</name>
<dbReference type="SUPFAM" id="SSF46785">
    <property type="entry name" value="Winged helix' DNA-binding domain"/>
    <property type="match status" value="1"/>
</dbReference>
<organism evidence="1 2">
    <name type="scientific">Sabulicella glaciei</name>
    <dbReference type="NCBI Taxonomy" id="2984948"/>
    <lineage>
        <taxon>Bacteria</taxon>
        <taxon>Pseudomonadati</taxon>
        <taxon>Pseudomonadota</taxon>
        <taxon>Alphaproteobacteria</taxon>
        <taxon>Acetobacterales</taxon>
        <taxon>Acetobacteraceae</taxon>
        <taxon>Sabulicella</taxon>
    </lineage>
</organism>
<evidence type="ECO:0000313" key="2">
    <source>
        <dbReference type="Proteomes" id="UP001526430"/>
    </source>
</evidence>
<dbReference type="InterPro" id="IPR036390">
    <property type="entry name" value="WH_DNA-bd_sf"/>
</dbReference>
<dbReference type="InterPro" id="IPR021660">
    <property type="entry name" value="DUF3253"/>
</dbReference>
<proteinExistence type="predicted"/>